<dbReference type="InterPro" id="IPR036361">
    <property type="entry name" value="SAP_dom_sf"/>
</dbReference>
<feature type="compositionally biased region" description="Basic and acidic residues" evidence="1">
    <location>
        <begin position="86"/>
        <end position="104"/>
    </location>
</feature>
<feature type="region of interest" description="Disordered" evidence="1">
    <location>
        <begin position="85"/>
        <end position="104"/>
    </location>
</feature>
<reference evidence="3" key="1">
    <citation type="journal article" date="2019" name="Int. J. Syst. Evol. Microbiol.">
        <title>The Global Catalogue of Microorganisms (GCM) 10K type strain sequencing project: providing services to taxonomists for standard genome sequencing and annotation.</title>
        <authorList>
            <consortium name="The Broad Institute Genomics Platform"/>
            <consortium name="The Broad Institute Genome Sequencing Center for Infectious Disease"/>
            <person name="Wu L."/>
            <person name="Ma J."/>
        </authorList>
    </citation>
    <scope>NUCLEOTIDE SEQUENCE [LARGE SCALE GENOMIC DNA]</scope>
    <source>
        <strain evidence="3">TISTR 1858</strain>
    </source>
</reference>
<feature type="region of interest" description="Disordered" evidence="1">
    <location>
        <begin position="35"/>
        <end position="60"/>
    </location>
</feature>
<name>A0ABW5PZH1_9BACI</name>
<dbReference type="RefSeq" id="WP_379561530.1">
    <property type="nucleotide sequence ID" value="NZ_JBHUMX010000019.1"/>
</dbReference>
<keyword evidence="3" id="KW-1185">Reference proteome</keyword>
<dbReference type="EMBL" id="JBHUMX010000019">
    <property type="protein sequence ID" value="MFD2628784.1"/>
    <property type="molecule type" value="Genomic_DNA"/>
</dbReference>
<comment type="caution">
    <text evidence="2">The sequence shown here is derived from an EMBL/GenBank/DDBJ whole genome shotgun (WGS) entry which is preliminary data.</text>
</comment>
<proteinExistence type="predicted"/>
<accession>A0ABW5PZH1</accession>
<sequence>MSKKLTVDQIKEQLDKKEIEYKSNMSRDELLGLLYEDQGKEPSESNTAVEEENIETKEDPTPKRYVVVHDFKDLEDNGFVYFKGDPFPRKENKDVEEERIHELASTKNKQNKVLIKEQD</sequence>
<dbReference type="Proteomes" id="UP001597451">
    <property type="component" value="Unassembled WGS sequence"/>
</dbReference>
<evidence type="ECO:0000313" key="2">
    <source>
        <dbReference type="EMBL" id="MFD2628784.1"/>
    </source>
</evidence>
<gene>
    <name evidence="2" type="ORF">ACFSUN_08285</name>
</gene>
<evidence type="ECO:0008006" key="4">
    <source>
        <dbReference type="Google" id="ProtNLM"/>
    </source>
</evidence>
<protein>
    <recommendedName>
        <fullName evidence="4">Rho termination factor N-terminal domain-containing protein</fullName>
    </recommendedName>
</protein>
<evidence type="ECO:0000313" key="3">
    <source>
        <dbReference type="Proteomes" id="UP001597451"/>
    </source>
</evidence>
<dbReference type="Gene3D" id="1.10.720.30">
    <property type="entry name" value="SAP domain"/>
    <property type="match status" value="1"/>
</dbReference>
<evidence type="ECO:0000256" key="1">
    <source>
        <dbReference type="SAM" id="MobiDB-lite"/>
    </source>
</evidence>
<organism evidence="2 3">
    <name type="scientific">Oceanobacillus kapialis</name>
    <dbReference type="NCBI Taxonomy" id="481353"/>
    <lineage>
        <taxon>Bacteria</taxon>
        <taxon>Bacillati</taxon>
        <taxon>Bacillota</taxon>
        <taxon>Bacilli</taxon>
        <taxon>Bacillales</taxon>
        <taxon>Bacillaceae</taxon>
        <taxon>Oceanobacillus</taxon>
    </lineage>
</organism>